<sequence>MRLVDDRTVPAGRVRCVQVAGQAGVAPEAAAVFVNVTTVRPDGPGYVVVYPDTRGDGATPAPGTSTVNFEPGADVANAAVVALPADGRLCYLTRGAARTGVLIDVTGYTRGAADVHAGSPIRLLDTRTGADHVGPINGPVRPGHEYTVDVLGHAGVPAQAVAVLANVTVTGVAAVGNLVVYPAGEGKPGTSTLNYAVGKDKASATVVGLSVAGRLSLYSTSSEPVQVIIDITGWIGADSPLVPVPPTRVMDTRRHPAGDPAAGLHAAERRTLDVLEAAGGRVPQDAAGVLLTVTAVHPSALGNLRVYPGGGTAAVPYASTLNYIVGRDVPNTAVVGLDQAGAVTFYDDQAPGGTVDLVVDLVGYVAARTDIAVLLDPTVTPQTCDHGLLLGGSITWPDPLPTGIVSAQMVGWRDSVDPQRDLDPRQYSLEVQVADGYALVDPGAIDEGGGLYHLRPEVPAYSAPCVPETHRVTIGVDGAQPDGAPGSATVSDGAHWVAYDSAASNLVADKDPDRYWTDSFVTDRLTGETERVSDSPPGQPDGYVAFRRPSISADGRYVAFGAYTAEDIRCQIYLRDRGTGLTTMISTGPDGAPGNHGSRSAVVSADGRWVVYSSAATDLVPGLAPGSWPRLYAYDRTTGATSFVADGWNPSVSGDGRWIAHLVDARDLVPDARSTAHQVAVTDRVTGATTLISATADGSPLQAGADHPAISADGRWVAFDSFATDIPEAPWDASPDRSQVYLADRLTGATVLVSRDRFASTPLPGSSLAPSVSADGRWVAFTTFAADLFGHDENGTSDVVVWDRVSQRSVPLSVGPDGMTADGASGSPAISPDGRWVAYRSDASNLVAGDTVGSADIFLTANPWARDLAGLADVAVTGASVVQAGA</sequence>
<comment type="caution">
    <text evidence="2">The sequence shown here is derived from an EMBL/GenBank/DDBJ whole genome shotgun (WGS) entry which is preliminary data.</text>
</comment>
<proteinExistence type="inferred from homology"/>
<gene>
    <name evidence="2" type="ORF">Q6348_01900</name>
</gene>
<evidence type="ECO:0000313" key="2">
    <source>
        <dbReference type="EMBL" id="MDO8105946.1"/>
    </source>
</evidence>
<dbReference type="PANTHER" id="PTHR36842">
    <property type="entry name" value="PROTEIN TOLB HOMOLOG"/>
    <property type="match status" value="1"/>
</dbReference>
<comment type="similarity">
    <text evidence="1">Belongs to the TolB family.</text>
</comment>
<dbReference type="Proteomes" id="UP001232536">
    <property type="component" value="Unassembled WGS sequence"/>
</dbReference>
<evidence type="ECO:0000313" key="3">
    <source>
        <dbReference type="Proteomes" id="UP001232536"/>
    </source>
</evidence>
<dbReference type="InterPro" id="IPR011042">
    <property type="entry name" value="6-blade_b-propeller_TolB-like"/>
</dbReference>
<protein>
    <submittedName>
        <fullName evidence="2">Uncharacterized protein</fullName>
    </submittedName>
</protein>
<evidence type="ECO:0000256" key="1">
    <source>
        <dbReference type="ARBA" id="ARBA00009820"/>
    </source>
</evidence>
<reference evidence="2 3" key="1">
    <citation type="submission" date="2023-07" db="EMBL/GenBank/DDBJ databases">
        <title>Description of novel actinomycetes strains, isolated from tidal flat sediment.</title>
        <authorList>
            <person name="Lu C."/>
        </authorList>
    </citation>
    <scope>NUCLEOTIDE SEQUENCE [LARGE SCALE GENOMIC DNA]</scope>
    <source>
        <strain evidence="2 3">SYSU T00b441</strain>
    </source>
</reference>
<dbReference type="InterPro" id="IPR011659">
    <property type="entry name" value="WD40"/>
</dbReference>
<keyword evidence="3" id="KW-1185">Reference proteome</keyword>
<dbReference type="Pfam" id="PF07676">
    <property type="entry name" value="PD40"/>
    <property type="match status" value="2"/>
</dbReference>
<name>A0ABT9D5B1_9CELL</name>
<dbReference type="RefSeq" id="WP_304599639.1">
    <property type="nucleotide sequence ID" value="NZ_JAUQYP010000001.1"/>
</dbReference>
<dbReference type="SUPFAM" id="SSF82171">
    <property type="entry name" value="DPP6 N-terminal domain-like"/>
    <property type="match status" value="1"/>
</dbReference>
<accession>A0ABT9D5B1</accession>
<dbReference type="EMBL" id="JAUQYP010000001">
    <property type="protein sequence ID" value="MDO8105946.1"/>
    <property type="molecule type" value="Genomic_DNA"/>
</dbReference>
<dbReference type="Gene3D" id="2.120.10.30">
    <property type="entry name" value="TolB, C-terminal domain"/>
    <property type="match status" value="2"/>
</dbReference>
<organism evidence="2 3">
    <name type="scientific">Actinotalea lenta</name>
    <dbReference type="NCBI Taxonomy" id="3064654"/>
    <lineage>
        <taxon>Bacteria</taxon>
        <taxon>Bacillati</taxon>
        <taxon>Actinomycetota</taxon>
        <taxon>Actinomycetes</taxon>
        <taxon>Micrococcales</taxon>
        <taxon>Cellulomonadaceae</taxon>
        <taxon>Actinotalea</taxon>
    </lineage>
</organism>